<dbReference type="Pfam" id="PF14373">
    <property type="entry name" value="Imm_superinfect"/>
    <property type="match status" value="1"/>
</dbReference>
<accession>A0A158KKT1</accession>
<keyword evidence="1" id="KW-1133">Transmembrane helix</keyword>
<keyword evidence="3" id="KW-1185">Reference proteome</keyword>
<feature type="transmembrane region" description="Helical" evidence="1">
    <location>
        <begin position="37"/>
        <end position="62"/>
    </location>
</feature>
<organism evidence="2 3">
    <name type="scientific">Caballeronia choica</name>
    <dbReference type="NCBI Taxonomy" id="326476"/>
    <lineage>
        <taxon>Bacteria</taxon>
        <taxon>Pseudomonadati</taxon>
        <taxon>Pseudomonadota</taxon>
        <taxon>Betaproteobacteria</taxon>
        <taxon>Burkholderiales</taxon>
        <taxon>Burkholderiaceae</taxon>
        <taxon>Caballeronia</taxon>
    </lineage>
</organism>
<evidence type="ECO:0000313" key="2">
    <source>
        <dbReference type="EMBL" id="SAL81369.1"/>
    </source>
</evidence>
<proteinExistence type="predicted"/>
<name>A0A158KKT1_9BURK</name>
<evidence type="ECO:0000313" key="3">
    <source>
        <dbReference type="Proteomes" id="UP000054770"/>
    </source>
</evidence>
<protein>
    <submittedName>
        <fullName evidence="2">Immunity protein</fullName>
    </submittedName>
</protein>
<evidence type="ECO:0000256" key="1">
    <source>
        <dbReference type="SAM" id="Phobius"/>
    </source>
</evidence>
<sequence>MGADMLKVLLEVLAAFAVTGLYLLPAILADRTKRRSVLLLALFNLLFGWTVIGWFAALYWAFHPDSARKLGRVAKKNRRRSAQNTIDAIVSRARSRGGRGAGVGFAHRVEHRRSGN</sequence>
<keyword evidence="1" id="KW-0812">Transmembrane</keyword>
<reference evidence="2" key="1">
    <citation type="submission" date="2016-01" db="EMBL/GenBank/DDBJ databases">
        <authorList>
            <person name="Peeters C."/>
        </authorList>
    </citation>
    <scope>NUCLEOTIDE SEQUENCE [LARGE SCALE GENOMIC DNA]</scope>
    <source>
        <strain evidence="2">LMG 22940</strain>
    </source>
</reference>
<dbReference type="AlphaFoldDB" id="A0A158KKT1"/>
<dbReference type="EMBL" id="FCON02000103">
    <property type="protein sequence ID" value="SAL81369.1"/>
    <property type="molecule type" value="Genomic_DNA"/>
</dbReference>
<keyword evidence="1" id="KW-0472">Membrane</keyword>
<dbReference type="Proteomes" id="UP000054770">
    <property type="component" value="Unassembled WGS sequence"/>
</dbReference>
<comment type="caution">
    <text evidence="2">The sequence shown here is derived from an EMBL/GenBank/DDBJ whole genome shotgun (WGS) entry which is preliminary data.</text>
</comment>
<feature type="transmembrane region" description="Helical" evidence="1">
    <location>
        <begin position="6"/>
        <end position="25"/>
    </location>
</feature>
<gene>
    <name evidence="2" type="ORF">AWB68_06113</name>
</gene>
<dbReference type="InterPro" id="IPR016410">
    <property type="entry name" value="Phage_imm"/>
</dbReference>